<keyword evidence="2 6" id="KW-0808">Transferase</keyword>
<dbReference type="PANTHER" id="PTHR43464">
    <property type="entry name" value="METHYLTRANSFERASE"/>
    <property type="match status" value="1"/>
</dbReference>
<dbReference type="AlphaFoldDB" id="A0A3A8MDF4"/>
<dbReference type="InterPro" id="IPR041698">
    <property type="entry name" value="Methyltransf_25"/>
</dbReference>
<evidence type="ECO:0000256" key="2">
    <source>
        <dbReference type="ARBA" id="ARBA00022679"/>
    </source>
</evidence>
<keyword evidence="4" id="KW-0472">Membrane</keyword>
<keyword evidence="1 6" id="KW-0489">Methyltransferase</keyword>
<dbReference type="GO" id="GO:0008168">
    <property type="term" value="F:methyltransferase activity"/>
    <property type="evidence" value="ECO:0007669"/>
    <property type="project" value="UniProtKB-KW"/>
</dbReference>
<gene>
    <name evidence="6" type="ORF">D7X12_39165</name>
</gene>
<organism evidence="6 7">
    <name type="scientific">Corallococcus sicarius</name>
    <dbReference type="NCBI Taxonomy" id="2316726"/>
    <lineage>
        <taxon>Bacteria</taxon>
        <taxon>Pseudomonadati</taxon>
        <taxon>Myxococcota</taxon>
        <taxon>Myxococcia</taxon>
        <taxon>Myxococcales</taxon>
        <taxon>Cystobacterineae</taxon>
        <taxon>Myxococcaceae</taxon>
        <taxon>Corallococcus</taxon>
    </lineage>
</organism>
<evidence type="ECO:0000259" key="5">
    <source>
        <dbReference type="Pfam" id="PF13649"/>
    </source>
</evidence>
<name>A0A3A8MDF4_9BACT</name>
<evidence type="ECO:0000256" key="4">
    <source>
        <dbReference type="SAM" id="Phobius"/>
    </source>
</evidence>
<comment type="caution">
    <text evidence="6">The sequence shown here is derived from an EMBL/GenBank/DDBJ whole genome shotgun (WGS) entry which is preliminary data.</text>
</comment>
<keyword evidence="7" id="KW-1185">Reference proteome</keyword>
<keyword evidence="4" id="KW-1133">Transmembrane helix</keyword>
<dbReference type="PANTHER" id="PTHR43464:SF19">
    <property type="entry name" value="UBIQUINONE BIOSYNTHESIS O-METHYLTRANSFERASE, MITOCHONDRIAL"/>
    <property type="match status" value="1"/>
</dbReference>
<evidence type="ECO:0000313" key="7">
    <source>
        <dbReference type="Proteomes" id="UP000273405"/>
    </source>
</evidence>
<accession>A0A3A8MDF4</accession>
<dbReference type="InterPro" id="IPR029063">
    <property type="entry name" value="SAM-dependent_MTases_sf"/>
</dbReference>
<keyword evidence="3" id="KW-0949">S-adenosyl-L-methionine</keyword>
<dbReference type="Proteomes" id="UP000273405">
    <property type="component" value="Unassembled WGS sequence"/>
</dbReference>
<dbReference type="SUPFAM" id="SSF53335">
    <property type="entry name" value="S-adenosyl-L-methionine-dependent methyltransferases"/>
    <property type="match status" value="1"/>
</dbReference>
<dbReference type="CDD" id="cd02440">
    <property type="entry name" value="AdoMet_MTases"/>
    <property type="match status" value="1"/>
</dbReference>
<dbReference type="RefSeq" id="WP_120630256.1">
    <property type="nucleotide sequence ID" value="NZ_RAWG01000480.1"/>
</dbReference>
<evidence type="ECO:0000256" key="1">
    <source>
        <dbReference type="ARBA" id="ARBA00022603"/>
    </source>
</evidence>
<feature type="transmembrane region" description="Helical" evidence="4">
    <location>
        <begin position="109"/>
        <end position="131"/>
    </location>
</feature>
<feature type="domain" description="Methyltransferase" evidence="5">
    <location>
        <begin position="40"/>
        <end position="126"/>
    </location>
</feature>
<evidence type="ECO:0000313" key="6">
    <source>
        <dbReference type="EMBL" id="RKH30256.1"/>
    </source>
</evidence>
<protein>
    <submittedName>
        <fullName evidence="6">Class I SAM-dependent methyltransferase</fullName>
    </submittedName>
</protein>
<keyword evidence="4" id="KW-0812">Transmembrane</keyword>
<reference evidence="7" key="1">
    <citation type="submission" date="2018-09" db="EMBL/GenBank/DDBJ databases">
        <authorList>
            <person name="Livingstone P.G."/>
            <person name="Whitworth D.E."/>
        </authorList>
    </citation>
    <scope>NUCLEOTIDE SEQUENCE [LARGE SCALE GENOMIC DNA]</scope>
    <source>
        <strain evidence="7">CA040B</strain>
    </source>
</reference>
<dbReference type="Pfam" id="PF13649">
    <property type="entry name" value="Methyltransf_25"/>
    <property type="match status" value="1"/>
</dbReference>
<dbReference type="GO" id="GO:0032259">
    <property type="term" value="P:methylation"/>
    <property type="evidence" value="ECO:0007669"/>
    <property type="project" value="UniProtKB-KW"/>
</dbReference>
<evidence type="ECO:0000256" key="3">
    <source>
        <dbReference type="ARBA" id="ARBA00022691"/>
    </source>
</evidence>
<dbReference type="EMBL" id="RAWG01000480">
    <property type="protein sequence ID" value="RKH30256.1"/>
    <property type="molecule type" value="Genomic_DNA"/>
</dbReference>
<dbReference type="Gene3D" id="3.40.50.150">
    <property type="entry name" value="Vaccinia Virus protein VP39"/>
    <property type="match status" value="1"/>
</dbReference>
<sequence length="205" mass="22671">MSQDDRQRWNDRYRQAPAAREPSEFLRSLADRLPMTGRALDLAGGQGHDARWLARRGLDVTLVDVSDVALEQADTLAREAGVPLKVRHLDLETEPLPPGPFDLVVCLNYLWRPLFAALPTLLAPGGLFVFAQPTRSNLQRHPHPSARFLLEDGELPTLLQGLQSLSLTEGWTETGRHEARLLARLSPDAGTGSRWPSAALAPARH</sequence>
<proteinExistence type="predicted"/>
<dbReference type="OrthoDB" id="5298787at2"/>